<dbReference type="GO" id="GO:0006310">
    <property type="term" value="P:DNA recombination"/>
    <property type="evidence" value="ECO:0007669"/>
    <property type="project" value="UniProtKB-KW"/>
</dbReference>
<name>A0A2X1BRR4_BREVE</name>
<dbReference type="InterPro" id="IPR050808">
    <property type="entry name" value="Phage_Integrase"/>
</dbReference>
<dbReference type="Pfam" id="PF13356">
    <property type="entry name" value="Arm-DNA-bind_3"/>
    <property type="match status" value="1"/>
</dbReference>
<comment type="similarity">
    <text evidence="1">Belongs to the 'phage' integrase family.</text>
</comment>
<organism evidence="6 7">
    <name type="scientific">Brevundimonas vesicularis</name>
    <name type="common">Pseudomonas vesicularis</name>
    <dbReference type="NCBI Taxonomy" id="41276"/>
    <lineage>
        <taxon>Bacteria</taxon>
        <taxon>Pseudomonadati</taxon>
        <taxon>Pseudomonadota</taxon>
        <taxon>Alphaproteobacteria</taxon>
        <taxon>Caulobacterales</taxon>
        <taxon>Caulobacteraceae</taxon>
        <taxon>Brevundimonas</taxon>
    </lineage>
</organism>
<dbReference type="InterPro" id="IPR038488">
    <property type="entry name" value="Integrase_DNA-bd_sf"/>
</dbReference>
<keyword evidence="2" id="KW-0229">DNA integration</keyword>
<evidence type="ECO:0000256" key="2">
    <source>
        <dbReference type="ARBA" id="ARBA00022908"/>
    </source>
</evidence>
<dbReference type="RefSeq" id="WP_112863248.1">
    <property type="nucleotide sequence ID" value="NZ_UAQP01000014.1"/>
</dbReference>
<dbReference type="PANTHER" id="PTHR30629:SF2">
    <property type="entry name" value="PROPHAGE INTEGRASE INTS-RELATED"/>
    <property type="match status" value="1"/>
</dbReference>
<gene>
    <name evidence="6" type="primary">intA_2</name>
    <name evidence="6" type="ORF">NCTC11166_02687</name>
</gene>
<protein>
    <submittedName>
        <fullName evidence="6">Prophage CP4-57 integrase</fullName>
    </submittedName>
</protein>
<dbReference type="InterPro" id="IPR002104">
    <property type="entry name" value="Integrase_catalytic"/>
</dbReference>
<dbReference type="InterPro" id="IPR025166">
    <property type="entry name" value="Integrase_DNA_bind_dom"/>
</dbReference>
<dbReference type="AlphaFoldDB" id="A0A2X1BRR4"/>
<dbReference type="PROSITE" id="PS51898">
    <property type="entry name" value="TYR_RECOMBINASE"/>
    <property type="match status" value="1"/>
</dbReference>
<dbReference type="InterPro" id="IPR011010">
    <property type="entry name" value="DNA_brk_join_enz"/>
</dbReference>
<dbReference type="Proteomes" id="UP000251186">
    <property type="component" value="Unassembled WGS sequence"/>
</dbReference>
<dbReference type="SUPFAM" id="SSF56349">
    <property type="entry name" value="DNA breaking-rejoining enzymes"/>
    <property type="match status" value="1"/>
</dbReference>
<sequence>MTKQKLTKRVVESAPVPESGEGRIWDSEIAGFCLRIYPGTETRQGHAAKPVRRMFAIKYRVRGIQRWLTLGEHGDGPDKLTADRARKEAASVVVDARRGIDPGEARRRIEGLTVKGLVELYLEKGPDDKPTKRDSSWAMDRTNLERHVVPLLGKMALDTVTRDHITGMIRSITAGKTAKDVKTKFRGRSIVKGGAGIADRTYSTLRATFNWAIDKGHFAGPNPCAKVERKRRPAVERFLSESQAQDLIAALDALEADATISERQGAVYRLLLLTGARRNEIAGLRWTEVDFDRRRLVLPPSRTKAGGRTGDRRISLNDMAFGILQRLYKTRGRSQFVFPATKGDNGYATSESKIWRDKVLPKAKLEGVRIHDLRHSFASFALADGASLPMIGKALGHANSRATERYAHLSDDPVRALAERIGERFSPKVT</sequence>
<evidence type="ECO:0000256" key="4">
    <source>
        <dbReference type="ARBA" id="ARBA00023172"/>
    </source>
</evidence>
<dbReference type="InterPro" id="IPR013762">
    <property type="entry name" value="Integrase-like_cat_sf"/>
</dbReference>
<accession>A0A2X1BRR4</accession>
<evidence type="ECO:0000313" key="6">
    <source>
        <dbReference type="EMBL" id="SPU55292.1"/>
    </source>
</evidence>
<proteinExistence type="inferred from homology"/>
<dbReference type="Gene3D" id="1.10.443.10">
    <property type="entry name" value="Intergrase catalytic core"/>
    <property type="match status" value="1"/>
</dbReference>
<dbReference type="Gene3D" id="3.30.160.390">
    <property type="entry name" value="Integrase, DNA-binding domain"/>
    <property type="match status" value="1"/>
</dbReference>
<feature type="domain" description="Tyr recombinase" evidence="5">
    <location>
        <begin position="234"/>
        <end position="419"/>
    </location>
</feature>
<dbReference type="CDD" id="cd00796">
    <property type="entry name" value="INT_Rci_Hp1_C"/>
    <property type="match status" value="1"/>
</dbReference>
<dbReference type="Gene3D" id="1.10.150.130">
    <property type="match status" value="1"/>
</dbReference>
<dbReference type="EMBL" id="UAQP01000014">
    <property type="protein sequence ID" value="SPU55292.1"/>
    <property type="molecule type" value="Genomic_DNA"/>
</dbReference>
<dbReference type="PANTHER" id="PTHR30629">
    <property type="entry name" value="PROPHAGE INTEGRASE"/>
    <property type="match status" value="1"/>
</dbReference>
<dbReference type="GO" id="GO:0015074">
    <property type="term" value="P:DNA integration"/>
    <property type="evidence" value="ECO:0007669"/>
    <property type="project" value="UniProtKB-KW"/>
</dbReference>
<dbReference type="GO" id="GO:0003677">
    <property type="term" value="F:DNA binding"/>
    <property type="evidence" value="ECO:0007669"/>
    <property type="project" value="UniProtKB-KW"/>
</dbReference>
<evidence type="ECO:0000256" key="1">
    <source>
        <dbReference type="ARBA" id="ARBA00008857"/>
    </source>
</evidence>
<evidence type="ECO:0000259" key="5">
    <source>
        <dbReference type="PROSITE" id="PS51898"/>
    </source>
</evidence>
<evidence type="ECO:0000313" key="7">
    <source>
        <dbReference type="Proteomes" id="UP000251186"/>
    </source>
</evidence>
<reference evidence="6 7" key="1">
    <citation type="submission" date="2018-06" db="EMBL/GenBank/DDBJ databases">
        <authorList>
            <consortium name="Pathogen Informatics"/>
            <person name="Doyle S."/>
        </authorList>
    </citation>
    <scope>NUCLEOTIDE SEQUENCE [LARGE SCALE GENOMIC DNA]</scope>
    <source>
        <strain evidence="6 7">NCTC11166</strain>
    </source>
</reference>
<evidence type="ECO:0000256" key="3">
    <source>
        <dbReference type="ARBA" id="ARBA00023125"/>
    </source>
</evidence>
<keyword evidence="3" id="KW-0238">DNA-binding</keyword>
<dbReference type="InterPro" id="IPR010998">
    <property type="entry name" value="Integrase_recombinase_N"/>
</dbReference>
<dbReference type="Pfam" id="PF00589">
    <property type="entry name" value="Phage_integrase"/>
    <property type="match status" value="1"/>
</dbReference>
<keyword evidence="4" id="KW-0233">DNA recombination</keyword>